<dbReference type="GO" id="GO:0016829">
    <property type="term" value="F:lyase activity"/>
    <property type="evidence" value="ECO:0007669"/>
    <property type="project" value="UniProtKB-KW"/>
</dbReference>
<feature type="domain" description="Glycine radical" evidence="4">
    <location>
        <begin position="644"/>
        <end position="762"/>
    </location>
</feature>
<comment type="caution">
    <text evidence="6">The sequence shown here is derived from an EMBL/GenBank/DDBJ whole genome shotgun (WGS) entry which is preliminary data.</text>
</comment>
<evidence type="ECO:0000259" key="5">
    <source>
        <dbReference type="PROSITE" id="PS51554"/>
    </source>
</evidence>
<reference evidence="6 7" key="1">
    <citation type="submission" date="2020-08" db="EMBL/GenBank/DDBJ databases">
        <title>Genomic Encyclopedia of Type Strains, Phase IV (KMG-IV): sequencing the most valuable type-strain genomes for metagenomic binning, comparative biology and taxonomic classification.</title>
        <authorList>
            <person name="Goeker M."/>
        </authorList>
    </citation>
    <scope>NUCLEOTIDE SEQUENCE [LARGE SCALE GENOMIC DNA]</scope>
    <source>
        <strain evidence="6 7">DSM 25799</strain>
    </source>
</reference>
<dbReference type="AlphaFoldDB" id="A0A7W8CYM6"/>
<evidence type="ECO:0000256" key="3">
    <source>
        <dbReference type="PROSITE-ProRule" id="PRU00493"/>
    </source>
</evidence>
<keyword evidence="1 3" id="KW-0556">Organic radical</keyword>
<dbReference type="GO" id="GO:0005829">
    <property type="term" value="C:cytosol"/>
    <property type="evidence" value="ECO:0007669"/>
    <property type="project" value="TreeGrafter"/>
</dbReference>
<keyword evidence="6" id="KW-0670">Pyruvate</keyword>
<keyword evidence="7" id="KW-1185">Reference proteome</keyword>
<dbReference type="PANTHER" id="PTHR43641">
    <property type="entry name" value="FORMATE ACETYLTRANSFERASE 3-RELATED"/>
    <property type="match status" value="1"/>
</dbReference>
<dbReference type="InterPro" id="IPR051215">
    <property type="entry name" value="GRE"/>
</dbReference>
<name>A0A7W8CYM6_9FIRM</name>
<evidence type="ECO:0000313" key="6">
    <source>
        <dbReference type="EMBL" id="MBB5182823.1"/>
    </source>
</evidence>
<dbReference type="EMBL" id="JACHHK010000003">
    <property type="protein sequence ID" value="MBB5182823.1"/>
    <property type="molecule type" value="Genomic_DNA"/>
</dbReference>
<gene>
    <name evidence="6" type="ORF">HNQ47_000843</name>
</gene>
<dbReference type="InterPro" id="IPR004184">
    <property type="entry name" value="PFL_dom"/>
</dbReference>
<dbReference type="Gene3D" id="3.20.70.20">
    <property type="match status" value="1"/>
</dbReference>
<dbReference type="Pfam" id="PF01228">
    <property type="entry name" value="Gly_radical"/>
    <property type="match status" value="1"/>
</dbReference>
<feature type="modified residue" description="Glycine radical" evidence="3">
    <location>
        <position position="737"/>
    </location>
</feature>
<feature type="domain" description="PFL" evidence="5">
    <location>
        <begin position="1"/>
        <end position="637"/>
    </location>
</feature>
<dbReference type="Proteomes" id="UP000539953">
    <property type="component" value="Unassembled WGS sequence"/>
</dbReference>
<dbReference type="InterPro" id="IPR019777">
    <property type="entry name" value="Form_AcTrfase_GR_CS"/>
</dbReference>
<evidence type="ECO:0000256" key="1">
    <source>
        <dbReference type="ARBA" id="ARBA00022818"/>
    </source>
</evidence>
<dbReference type="Pfam" id="PF02901">
    <property type="entry name" value="PFL-like"/>
    <property type="match status" value="1"/>
</dbReference>
<keyword evidence="2 6" id="KW-0456">Lyase</keyword>
<proteinExistence type="predicted"/>
<dbReference type="RefSeq" id="WP_183327864.1">
    <property type="nucleotide sequence ID" value="NZ_JACHHK010000003.1"/>
</dbReference>
<evidence type="ECO:0000313" key="7">
    <source>
        <dbReference type="Proteomes" id="UP000539953"/>
    </source>
</evidence>
<dbReference type="PANTHER" id="PTHR43641:SF2">
    <property type="entry name" value="DEHYDRATASE YBIW-RELATED"/>
    <property type="match status" value="1"/>
</dbReference>
<dbReference type="InterPro" id="IPR001150">
    <property type="entry name" value="Gly_radical"/>
</dbReference>
<evidence type="ECO:0000256" key="2">
    <source>
        <dbReference type="ARBA" id="ARBA00023239"/>
    </source>
</evidence>
<organism evidence="6 7">
    <name type="scientific">Catenisphaera adipataccumulans</name>
    <dbReference type="NCBI Taxonomy" id="700500"/>
    <lineage>
        <taxon>Bacteria</taxon>
        <taxon>Bacillati</taxon>
        <taxon>Bacillota</taxon>
        <taxon>Erysipelotrichia</taxon>
        <taxon>Erysipelotrichales</taxon>
        <taxon>Erysipelotrichaceae</taxon>
        <taxon>Catenisphaera</taxon>
    </lineage>
</organism>
<dbReference type="PROSITE" id="PS00850">
    <property type="entry name" value="GLY_RADICAL_1"/>
    <property type="match status" value="1"/>
</dbReference>
<accession>A0A7W8CYM6</accession>
<dbReference type="PROSITE" id="PS51554">
    <property type="entry name" value="PFL"/>
    <property type="match status" value="1"/>
</dbReference>
<dbReference type="SUPFAM" id="SSF51998">
    <property type="entry name" value="PFL-like glycyl radical enzymes"/>
    <property type="match status" value="1"/>
</dbReference>
<evidence type="ECO:0000259" key="4">
    <source>
        <dbReference type="PROSITE" id="PS51149"/>
    </source>
</evidence>
<protein>
    <submittedName>
        <fullName evidence="6">Pyruvate-formate lyase</fullName>
    </submittedName>
</protein>
<dbReference type="PROSITE" id="PS51149">
    <property type="entry name" value="GLY_RADICAL_2"/>
    <property type="match status" value="1"/>
</dbReference>
<sequence length="764" mass="86621">MVKFDVEGSQNVNVSKIIPCEKTDLEQLEIMERYTQTHRKYSSASRARREVECQKVLFPTLYRSIEKQDLIVGRMDFLPIGFGSVTSVGGVGHYCRFDQLHALGDRLGEAYKPRIEKLYNYWLDHDVKTIYCRENLTDVTIGRFIDPSYPLLATARLSGMMLDYPKLLDNGIGGLKKLIASKKEKHPESADFYDCCMDEMDLLTECALYLADEAVRTAQGETDEKRKAQLMNMAAVLRKISVARPETFPEALQLLWLYALPAGVINYGRLDDFLGPYLARDLDEGRMSEQDAYDYIKSLWTMIENRRTTVNGRVIVGGKGRKHPAEADRFMHIALKVCKDCRYVEPQFTLRIDENTDEQTWAEVMDALGAGATYPTLYNDEVNVPAVAWGMRVDPETATRYVPFGCTEFVLWGQSTGTPNTLINLLKILNIYMNNGVDPMDGKYKLGPIQPKDMAKIKSFDEFYDGYKELLNYYMDLSVQAQYNSYGVMNRECSFLLNSILMDDCLERGKALLDGGVRYLGGTCETYGNINASDSLYAIKHLVFEEKKYTLPQLEEAVLHNFVGYAEIRHDCLACDKYGNDLDTADQMANSLYEFVAKGIRDRGIQIGMQYYEIVISNNSLNTEWGLQTAASPDGRLSGMYMNPANNPQGGADKGSPTQLLNSLSTFDARYHAGSVQNIKFSKPMFNQNKKLIEQMFKVYFRKGGCHVMVTVVDKGALEDAMVHPEKYPDLIVRVAGYSAVFVNLDRTVQEELLSRTLYDESRL</sequence>